<dbReference type="PROSITE" id="PS50096">
    <property type="entry name" value="IQ"/>
    <property type="match status" value="1"/>
</dbReference>
<dbReference type="OrthoDB" id="753382at2759"/>
<dbReference type="Pfam" id="PF00612">
    <property type="entry name" value="IQ"/>
    <property type="match status" value="1"/>
</dbReference>
<dbReference type="GO" id="GO:0005516">
    <property type="term" value="F:calmodulin binding"/>
    <property type="evidence" value="ECO:0007669"/>
    <property type="project" value="UniProtKB-KW"/>
</dbReference>
<feature type="compositionally biased region" description="Pro residues" evidence="3">
    <location>
        <begin position="252"/>
        <end position="262"/>
    </location>
</feature>
<organism evidence="4 5">
    <name type="scientific">Artemisia annua</name>
    <name type="common">Sweet wormwood</name>
    <dbReference type="NCBI Taxonomy" id="35608"/>
    <lineage>
        <taxon>Eukaryota</taxon>
        <taxon>Viridiplantae</taxon>
        <taxon>Streptophyta</taxon>
        <taxon>Embryophyta</taxon>
        <taxon>Tracheophyta</taxon>
        <taxon>Spermatophyta</taxon>
        <taxon>Magnoliopsida</taxon>
        <taxon>eudicotyledons</taxon>
        <taxon>Gunneridae</taxon>
        <taxon>Pentapetalae</taxon>
        <taxon>asterids</taxon>
        <taxon>campanulids</taxon>
        <taxon>Asterales</taxon>
        <taxon>Asteraceae</taxon>
        <taxon>Asteroideae</taxon>
        <taxon>Anthemideae</taxon>
        <taxon>Artemisiinae</taxon>
        <taxon>Artemisia</taxon>
    </lineage>
</organism>
<dbReference type="CDD" id="cd23767">
    <property type="entry name" value="IQCD"/>
    <property type="match status" value="1"/>
</dbReference>
<dbReference type="PANTHER" id="PTHR32295:SF268">
    <property type="entry name" value="IQ MOTIF, EF-HAND BINDING SITE-RELATED"/>
    <property type="match status" value="1"/>
</dbReference>
<sequence>MGKKGHHWFSSIKKVFTSSSKDKKPLTTTNNNNERDKLSSKQKKGGGLGRLKHGSFIPPLFRAPSSIEKILGEIDQQNLFIAHPPPFQQPPAQPSSSYSGRPVSPTPPPQQSQAQPSSTSARPVSPPQQSQAQPSSTSARPVSPPQQSQAQPSSTSARPVSSPHQSQAQPSSTSARPISPPQQPQAQPSSSYSGRPLSPTHQSQAQPSSSSARPVSPPQQPQAQPSSSYSGRPLSPPHQSQAQPSSSSARPVTPPPPPPQVISPPKSGITTPPPSASYAPPPRFVHSQTQVSRRPKPTLQQQHLSAIRIQAAYRGHMVRRNIKGLTGLVRLQGVVRGQNVKRQTVNAMKQMQLVVRVQTQIQSRRIQTLENQALKRQANNNNDKRSETSLGNKRSEMGDEYWDDSSITKEERDARSQKKVEAVIRRERALAYAYSHKVRKGTPTSAQNSLMDIRTGGYPWWWNWLDRQLPNSNTPQPLKNLQKQSTTTSSRSRTPDDKRTHKQLDHLDSPSTPMSSRSMAPPSISRTPPNRMMKYSRARRGGGSPYSMKDDDSLMSCPQFSSVPNYMSPTVSAKAKARPTTSSNPKDRVTPSTPGSETSKRRFSFPFSPNSNKWKKSPASIGGMSMDSSMSVSSSVGRKPFNRFV</sequence>
<reference evidence="4 5" key="1">
    <citation type="journal article" date="2018" name="Mol. Plant">
        <title>The genome of Artemisia annua provides insight into the evolution of Asteraceae family and artemisinin biosynthesis.</title>
        <authorList>
            <person name="Shen Q."/>
            <person name="Zhang L."/>
            <person name="Liao Z."/>
            <person name="Wang S."/>
            <person name="Yan T."/>
            <person name="Shi P."/>
            <person name="Liu M."/>
            <person name="Fu X."/>
            <person name="Pan Q."/>
            <person name="Wang Y."/>
            <person name="Lv Z."/>
            <person name="Lu X."/>
            <person name="Zhang F."/>
            <person name="Jiang W."/>
            <person name="Ma Y."/>
            <person name="Chen M."/>
            <person name="Hao X."/>
            <person name="Li L."/>
            <person name="Tang Y."/>
            <person name="Lv G."/>
            <person name="Zhou Y."/>
            <person name="Sun X."/>
            <person name="Brodelius P.E."/>
            <person name="Rose J.K.C."/>
            <person name="Tang K."/>
        </authorList>
    </citation>
    <scope>NUCLEOTIDE SEQUENCE [LARGE SCALE GENOMIC DNA]</scope>
    <source>
        <strain evidence="5">cv. Huhao1</strain>
        <tissue evidence="4">Leaf</tissue>
    </source>
</reference>
<evidence type="ECO:0000256" key="1">
    <source>
        <dbReference type="ARBA" id="ARBA00022860"/>
    </source>
</evidence>
<feature type="compositionally biased region" description="Basic and acidic residues" evidence="3">
    <location>
        <begin position="406"/>
        <end position="420"/>
    </location>
</feature>
<dbReference type="EMBL" id="PKPP01001103">
    <property type="protein sequence ID" value="PWA85622.1"/>
    <property type="molecule type" value="Genomic_DNA"/>
</dbReference>
<feature type="region of interest" description="Disordered" evidence="3">
    <location>
        <begin position="80"/>
        <end position="283"/>
    </location>
</feature>
<feature type="compositionally biased region" description="Low complexity" evidence="3">
    <location>
        <begin position="620"/>
        <end position="637"/>
    </location>
</feature>
<keyword evidence="5" id="KW-1185">Reference proteome</keyword>
<evidence type="ECO:0000256" key="2">
    <source>
        <dbReference type="ARBA" id="ARBA00024341"/>
    </source>
</evidence>
<evidence type="ECO:0000313" key="5">
    <source>
        <dbReference type="Proteomes" id="UP000245207"/>
    </source>
</evidence>
<feature type="compositionally biased region" description="Low complexity" evidence="3">
    <location>
        <begin position="198"/>
        <end position="214"/>
    </location>
</feature>
<evidence type="ECO:0000256" key="3">
    <source>
        <dbReference type="SAM" id="MobiDB-lite"/>
    </source>
</evidence>
<feature type="region of interest" description="Disordered" evidence="3">
    <location>
        <begin position="16"/>
        <end position="61"/>
    </location>
</feature>
<dbReference type="InterPro" id="IPR000048">
    <property type="entry name" value="IQ_motif_EF-hand-BS"/>
</dbReference>
<evidence type="ECO:0000313" key="4">
    <source>
        <dbReference type="EMBL" id="PWA85622.1"/>
    </source>
</evidence>
<gene>
    <name evidence="4" type="ORF">CTI12_AA146780</name>
</gene>
<feature type="compositionally biased region" description="Low complexity" evidence="3">
    <location>
        <begin position="111"/>
        <end position="174"/>
    </location>
</feature>
<protein>
    <submittedName>
        <fullName evidence="4">IQ-domain 13</fullName>
    </submittedName>
</protein>
<feature type="compositionally biased region" description="Basic and acidic residues" evidence="3">
    <location>
        <begin position="493"/>
        <end position="508"/>
    </location>
</feature>
<feature type="compositionally biased region" description="Basic and acidic residues" evidence="3">
    <location>
        <begin position="382"/>
        <end position="397"/>
    </location>
</feature>
<name>A0A2U1PIT2_ARTAN</name>
<feature type="compositionally biased region" description="Pro residues" evidence="3">
    <location>
        <begin position="83"/>
        <end position="93"/>
    </location>
</feature>
<feature type="compositionally biased region" description="Low complexity" evidence="3">
    <location>
        <begin position="237"/>
        <end position="251"/>
    </location>
</feature>
<dbReference type="AlphaFoldDB" id="A0A2U1PIT2"/>
<comment type="similarity">
    <text evidence="2">Belongs to the IQD family.</text>
</comment>
<keyword evidence="1" id="KW-0112">Calmodulin-binding</keyword>
<dbReference type="Proteomes" id="UP000245207">
    <property type="component" value="Unassembled WGS sequence"/>
</dbReference>
<feature type="region of interest" description="Disordered" evidence="3">
    <location>
        <begin position="472"/>
        <end position="553"/>
    </location>
</feature>
<comment type="caution">
    <text evidence="4">The sequence shown here is derived from an EMBL/GenBank/DDBJ whole genome shotgun (WGS) entry which is preliminary data.</text>
</comment>
<dbReference type="PANTHER" id="PTHR32295">
    <property type="entry name" value="IQ-DOMAIN 5-RELATED"/>
    <property type="match status" value="1"/>
</dbReference>
<feature type="compositionally biased region" description="Polar residues" evidence="3">
    <location>
        <begin position="472"/>
        <end position="484"/>
    </location>
</feature>
<feature type="region of interest" description="Disordered" evidence="3">
    <location>
        <begin position="569"/>
        <end position="645"/>
    </location>
</feature>
<proteinExistence type="inferred from homology"/>
<dbReference type="SMART" id="SM00015">
    <property type="entry name" value="IQ"/>
    <property type="match status" value="1"/>
</dbReference>
<feature type="compositionally biased region" description="Pro residues" evidence="3">
    <location>
        <begin position="271"/>
        <end position="283"/>
    </location>
</feature>
<feature type="compositionally biased region" description="Low complexity" evidence="3">
    <location>
        <begin position="221"/>
        <end position="230"/>
    </location>
</feature>
<feature type="compositionally biased region" description="Polar residues" evidence="3">
    <location>
        <begin position="579"/>
        <end position="597"/>
    </location>
</feature>
<dbReference type="STRING" id="35608.A0A2U1PIT2"/>
<accession>A0A2U1PIT2</accession>
<dbReference type="Gene3D" id="1.20.5.1190">
    <property type="entry name" value="iswi atpase"/>
    <property type="match status" value="1"/>
</dbReference>
<feature type="compositionally biased region" description="Polar residues" evidence="3">
    <location>
        <begin position="509"/>
        <end position="528"/>
    </location>
</feature>
<feature type="region of interest" description="Disordered" evidence="3">
    <location>
        <begin position="372"/>
        <end position="420"/>
    </location>
</feature>